<keyword evidence="8" id="KW-1185">Reference proteome</keyword>
<dbReference type="PANTHER" id="PTHR30627:SF26">
    <property type="entry name" value="PENICILLIN-BINDING PROTEIN 2B"/>
    <property type="match status" value="1"/>
</dbReference>
<dbReference type="InterPro" id="IPR036138">
    <property type="entry name" value="PBP_dimer_sf"/>
</dbReference>
<dbReference type="SUPFAM" id="SSF56519">
    <property type="entry name" value="Penicillin binding protein dimerisation domain"/>
    <property type="match status" value="1"/>
</dbReference>
<dbReference type="Pfam" id="PF00905">
    <property type="entry name" value="Transpeptidase"/>
    <property type="match status" value="1"/>
</dbReference>
<dbReference type="GO" id="GO:0005886">
    <property type="term" value="C:plasma membrane"/>
    <property type="evidence" value="ECO:0007669"/>
    <property type="project" value="TreeGrafter"/>
</dbReference>
<feature type="compositionally biased region" description="Acidic residues" evidence="4">
    <location>
        <begin position="747"/>
        <end position="758"/>
    </location>
</feature>
<comment type="similarity">
    <text evidence="2">Belongs to the transpeptidase family.</text>
</comment>
<organism evidence="7 8">
    <name type="scientific">Candidatus Cohnella colombiensis</name>
    <dbReference type="NCBI Taxonomy" id="3121368"/>
    <lineage>
        <taxon>Bacteria</taxon>
        <taxon>Bacillati</taxon>
        <taxon>Bacillota</taxon>
        <taxon>Bacilli</taxon>
        <taxon>Bacillales</taxon>
        <taxon>Paenibacillaceae</taxon>
        <taxon>Cohnella</taxon>
    </lineage>
</organism>
<keyword evidence="3 5" id="KW-0472">Membrane</keyword>
<dbReference type="EMBL" id="CP119317">
    <property type="protein sequence ID" value="WEK52989.1"/>
    <property type="molecule type" value="Genomic_DNA"/>
</dbReference>
<feature type="region of interest" description="Disordered" evidence="4">
    <location>
        <begin position="730"/>
        <end position="765"/>
    </location>
</feature>
<dbReference type="GO" id="GO:0008658">
    <property type="term" value="F:penicillin binding"/>
    <property type="evidence" value="ECO:0007669"/>
    <property type="project" value="InterPro"/>
</dbReference>
<dbReference type="Proteomes" id="UP001178662">
    <property type="component" value="Chromosome"/>
</dbReference>
<dbReference type="CDD" id="cd06576">
    <property type="entry name" value="PASTA_Pbp2x-like_1"/>
    <property type="match status" value="1"/>
</dbReference>
<reference evidence="7" key="1">
    <citation type="submission" date="2023-03" db="EMBL/GenBank/DDBJ databases">
        <title>Andean soil-derived lignocellulolytic bacterial consortium as a source of novel taxa and putative plastic-active enzymes.</title>
        <authorList>
            <person name="Diaz-Garcia L."/>
            <person name="Chuvochina M."/>
            <person name="Feuerriegel G."/>
            <person name="Bunk B."/>
            <person name="Sproer C."/>
            <person name="Streit W.R."/>
            <person name="Rodriguez L.M."/>
            <person name="Overmann J."/>
            <person name="Jimenez D.J."/>
        </authorList>
    </citation>
    <scope>NUCLEOTIDE SEQUENCE</scope>
    <source>
        <strain evidence="7">MAG 2441</strain>
    </source>
</reference>
<evidence type="ECO:0000256" key="4">
    <source>
        <dbReference type="SAM" id="MobiDB-lite"/>
    </source>
</evidence>
<keyword evidence="5" id="KW-0812">Transmembrane</keyword>
<dbReference type="InterPro" id="IPR012338">
    <property type="entry name" value="Beta-lactam/transpept-like"/>
</dbReference>
<dbReference type="InterPro" id="IPR050515">
    <property type="entry name" value="Beta-lactam/transpept"/>
</dbReference>
<keyword evidence="5" id="KW-1133">Transmembrane helix</keyword>
<evidence type="ECO:0000256" key="5">
    <source>
        <dbReference type="SAM" id="Phobius"/>
    </source>
</evidence>
<comment type="subcellular location">
    <subcellularLocation>
        <location evidence="1">Membrane</location>
    </subcellularLocation>
</comment>
<feature type="domain" description="PASTA" evidence="6">
    <location>
        <begin position="615"/>
        <end position="678"/>
    </location>
</feature>
<dbReference type="GO" id="GO:0071555">
    <property type="term" value="P:cell wall organization"/>
    <property type="evidence" value="ECO:0007669"/>
    <property type="project" value="TreeGrafter"/>
</dbReference>
<feature type="compositionally biased region" description="Polar residues" evidence="4">
    <location>
        <begin position="730"/>
        <end position="740"/>
    </location>
</feature>
<evidence type="ECO:0000256" key="1">
    <source>
        <dbReference type="ARBA" id="ARBA00004370"/>
    </source>
</evidence>
<dbReference type="SUPFAM" id="SSF54184">
    <property type="entry name" value="Penicillin-binding protein 2x (pbp-2x), c-terminal domain"/>
    <property type="match status" value="2"/>
</dbReference>
<evidence type="ECO:0000256" key="3">
    <source>
        <dbReference type="ARBA" id="ARBA00023136"/>
    </source>
</evidence>
<evidence type="ECO:0000259" key="6">
    <source>
        <dbReference type="PROSITE" id="PS51178"/>
    </source>
</evidence>
<dbReference type="InterPro" id="IPR005311">
    <property type="entry name" value="PBP_dimer"/>
</dbReference>
<dbReference type="InterPro" id="IPR001460">
    <property type="entry name" value="PCN-bd_Tpept"/>
</dbReference>
<dbReference type="PANTHER" id="PTHR30627">
    <property type="entry name" value="PEPTIDOGLYCAN D,D-TRANSPEPTIDASE"/>
    <property type="match status" value="1"/>
</dbReference>
<proteinExistence type="inferred from homology"/>
<evidence type="ECO:0000313" key="8">
    <source>
        <dbReference type="Proteomes" id="UP001178662"/>
    </source>
</evidence>
<name>A0AA95JE89_9BACL</name>
<evidence type="ECO:0000313" key="7">
    <source>
        <dbReference type="EMBL" id="WEK52989.1"/>
    </source>
</evidence>
<dbReference type="AlphaFoldDB" id="A0AA95JE89"/>
<dbReference type="InterPro" id="IPR005543">
    <property type="entry name" value="PASTA_dom"/>
</dbReference>
<protein>
    <submittedName>
        <fullName evidence="7">Penicillin-binding transpeptidase domain-containing protein</fullName>
    </submittedName>
</protein>
<feature type="transmembrane region" description="Helical" evidence="5">
    <location>
        <begin position="7"/>
        <end position="29"/>
    </location>
</feature>
<dbReference type="Gene3D" id="3.40.710.10">
    <property type="entry name" value="DD-peptidase/beta-lactamase superfamily"/>
    <property type="match status" value="1"/>
</dbReference>
<gene>
    <name evidence="7" type="ORF">P0Y55_10310</name>
</gene>
<dbReference type="Gene3D" id="3.90.1310.10">
    <property type="entry name" value="Penicillin-binding protein 2a (Domain 2)"/>
    <property type="match status" value="1"/>
</dbReference>
<sequence>MTKRIKLRSLIMGGIFTLLFVGLIVRVYWVQVVKADFWAEQAMNTWITSEKLPQERGMLLDRNGKVLAADAAAYTIAVGPKKLAEAEQKHPEWKLRERIVTKLNEVLGTKVSSLNDMVVSKKDNGDYRDQREVRPEGWKVDKEIKDQLSEFRDELRKLTGTKDVGLYFVEDSKRYYPSGSLASHILGYVSKEGDAVIGLEKMLDSELKGEPGFIKYQQDGARNQLPNGEIEYKQAVDGKIVTLTIDRDIQFYLDEALQKAYEAYNPASITAIAADPNTMEILGMSSFPNFDPNTYWETKNQASFHNNAVQSVYEPGSTFKIVTLAAAVEEGLFKPDDVYQSGSIVYYEKDRPIRDYNWVGWGQITYLEGLKHSSNVAFVKLGYQMLGKQKLVEYINAFGFGQKTGIELPNEISRSFSLNYPSEVATAALGQGKVLVTPIQQVAAVAAVANGGKLMQPHVVKSITDPNTGEITETEPKFIRQVISEATSRTVGDYLEQVVSDQLIGTGRRAYIPGYRIAGKTGTAQKVVQSENGGYSKDKYVVSFIGYAPVENPKIVLYVIIDEPQVENAGGGALVAPIFKEIMRKSLERLGIFPDLTEEEKVKAESMAKDSSSSTKEVEITATIPDVVGMNVSLAHTMIKQRMFPVGVLGTGDKVLQQLPKGGTAMPPSQRVYLLTDAKPGSVPDLRGLSLRDAIEMCTLLQAEFKITGTGYVIDQKAVKNGEKWSISLTLSPPGESTFSGELYSENTDDPTTEDGTIDDSQPAE</sequence>
<evidence type="ECO:0000256" key="2">
    <source>
        <dbReference type="ARBA" id="ARBA00007171"/>
    </source>
</evidence>
<dbReference type="Pfam" id="PF03793">
    <property type="entry name" value="PASTA"/>
    <property type="match status" value="1"/>
</dbReference>
<dbReference type="Pfam" id="PF03717">
    <property type="entry name" value="PBP_dimer"/>
    <property type="match status" value="1"/>
</dbReference>
<dbReference type="SUPFAM" id="SSF56601">
    <property type="entry name" value="beta-lactamase/transpeptidase-like"/>
    <property type="match status" value="1"/>
</dbReference>
<dbReference type="PROSITE" id="PS51178">
    <property type="entry name" value="PASTA"/>
    <property type="match status" value="1"/>
</dbReference>
<accession>A0AA95JE89</accession>